<accession>A0A2P2JIC4</accession>
<dbReference type="EMBL" id="GGEC01012732">
    <property type="protein sequence ID" value="MBW93215.1"/>
    <property type="molecule type" value="Transcribed_RNA"/>
</dbReference>
<organism evidence="3">
    <name type="scientific">Rhizophora mucronata</name>
    <name type="common">Asiatic mangrove</name>
    <dbReference type="NCBI Taxonomy" id="61149"/>
    <lineage>
        <taxon>Eukaryota</taxon>
        <taxon>Viridiplantae</taxon>
        <taxon>Streptophyta</taxon>
        <taxon>Embryophyta</taxon>
        <taxon>Tracheophyta</taxon>
        <taxon>Spermatophyta</taxon>
        <taxon>Magnoliopsida</taxon>
        <taxon>eudicotyledons</taxon>
        <taxon>Gunneridae</taxon>
        <taxon>Pentapetalae</taxon>
        <taxon>rosids</taxon>
        <taxon>fabids</taxon>
        <taxon>Malpighiales</taxon>
        <taxon>Rhizophoraceae</taxon>
        <taxon>Rhizophora</taxon>
    </lineage>
</organism>
<proteinExistence type="predicted"/>
<keyword evidence="2" id="KW-1133">Transmembrane helix</keyword>
<sequence length="87" mass="9714">MGKSNQERKRINVPIHLGCPNERLKTYPDKNKRLTGSRASAPELPPTELASYRHCNNYIATCSGFSMVGAILHTGMFSFLLRSFNDG</sequence>
<evidence type="ECO:0000313" key="3">
    <source>
        <dbReference type="EMBL" id="MBW93215.1"/>
    </source>
</evidence>
<name>A0A2P2JIC4_RHIMU</name>
<keyword evidence="2" id="KW-0472">Membrane</keyword>
<evidence type="ECO:0000256" key="2">
    <source>
        <dbReference type="SAM" id="Phobius"/>
    </source>
</evidence>
<evidence type="ECO:0000256" key="1">
    <source>
        <dbReference type="SAM" id="MobiDB-lite"/>
    </source>
</evidence>
<dbReference type="AlphaFoldDB" id="A0A2P2JIC4"/>
<protein>
    <submittedName>
        <fullName evidence="3">Uncharacterized protein LOC105120057</fullName>
    </submittedName>
</protein>
<reference evidence="3" key="1">
    <citation type="submission" date="2018-02" db="EMBL/GenBank/DDBJ databases">
        <title>Rhizophora mucronata_Transcriptome.</title>
        <authorList>
            <person name="Meera S.P."/>
            <person name="Sreeshan A."/>
            <person name="Augustine A."/>
        </authorList>
    </citation>
    <scope>NUCLEOTIDE SEQUENCE</scope>
    <source>
        <tissue evidence="3">Leaf</tissue>
    </source>
</reference>
<keyword evidence="2" id="KW-0812">Transmembrane</keyword>
<feature type="transmembrane region" description="Helical" evidence="2">
    <location>
        <begin position="58"/>
        <end position="81"/>
    </location>
</feature>
<feature type="region of interest" description="Disordered" evidence="1">
    <location>
        <begin position="26"/>
        <end position="45"/>
    </location>
</feature>